<evidence type="ECO:0000313" key="3">
    <source>
        <dbReference type="Proteomes" id="UP000887159"/>
    </source>
</evidence>
<keyword evidence="3" id="KW-1185">Reference proteome</keyword>
<protein>
    <submittedName>
        <fullName evidence="2">DUF1758 domain-containing protein</fullName>
    </submittedName>
</protein>
<dbReference type="EMBL" id="BMAU01021253">
    <property type="protein sequence ID" value="GFY05481.1"/>
    <property type="molecule type" value="Genomic_DNA"/>
</dbReference>
<dbReference type="Proteomes" id="UP000887159">
    <property type="component" value="Unassembled WGS sequence"/>
</dbReference>
<feature type="region of interest" description="Disordered" evidence="1">
    <location>
        <begin position="1"/>
        <end position="22"/>
    </location>
</feature>
<sequence>MKQKQQIKNKHSGSARARSDQCIMEKENRLKSTLEEDLGIRDDPALHERDKDIEIFKETAEFEKGRYIVQLPFRKSYNELSDNYPLAKQRFQNLWRRFGHDSELYQQYREIIRDYTEQSIIEVKTEIIDNKLKKPVHYLPHQAIRKDGRLTSKTRIVFDAGSHQNNELSLNDCL</sequence>
<dbReference type="PANTHER" id="PTHR47331">
    <property type="entry name" value="PHD-TYPE DOMAIN-CONTAINING PROTEIN"/>
    <property type="match status" value="1"/>
</dbReference>
<evidence type="ECO:0000313" key="2">
    <source>
        <dbReference type="EMBL" id="GFY05481.1"/>
    </source>
</evidence>
<accession>A0A8X6SBK8</accession>
<feature type="compositionally biased region" description="Basic residues" evidence="1">
    <location>
        <begin position="1"/>
        <end position="13"/>
    </location>
</feature>
<evidence type="ECO:0000256" key="1">
    <source>
        <dbReference type="SAM" id="MobiDB-lite"/>
    </source>
</evidence>
<proteinExistence type="predicted"/>
<gene>
    <name evidence="2" type="primary">AVEN_258088_1</name>
    <name evidence="2" type="ORF">TNCV_218631</name>
</gene>
<comment type="caution">
    <text evidence="2">The sequence shown here is derived from an EMBL/GenBank/DDBJ whole genome shotgun (WGS) entry which is preliminary data.</text>
</comment>
<organism evidence="2 3">
    <name type="scientific">Trichonephila clavipes</name>
    <name type="common">Golden silk orbweaver</name>
    <name type="synonym">Nephila clavipes</name>
    <dbReference type="NCBI Taxonomy" id="2585209"/>
    <lineage>
        <taxon>Eukaryota</taxon>
        <taxon>Metazoa</taxon>
        <taxon>Ecdysozoa</taxon>
        <taxon>Arthropoda</taxon>
        <taxon>Chelicerata</taxon>
        <taxon>Arachnida</taxon>
        <taxon>Araneae</taxon>
        <taxon>Araneomorphae</taxon>
        <taxon>Entelegynae</taxon>
        <taxon>Araneoidea</taxon>
        <taxon>Nephilidae</taxon>
        <taxon>Trichonephila</taxon>
    </lineage>
</organism>
<dbReference type="PANTHER" id="PTHR47331:SF1">
    <property type="entry name" value="GAG-LIKE PROTEIN"/>
    <property type="match status" value="1"/>
</dbReference>
<reference evidence="2" key="1">
    <citation type="submission" date="2020-08" db="EMBL/GenBank/DDBJ databases">
        <title>Multicomponent nature underlies the extraordinary mechanical properties of spider dragline silk.</title>
        <authorList>
            <person name="Kono N."/>
            <person name="Nakamura H."/>
            <person name="Mori M."/>
            <person name="Yoshida Y."/>
            <person name="Ohtoshi R."/>
            <person name="Malay A.D."/>
            <person name="Moran D.A.P."/>
            <person name="Tomita M."/>
            <person name="Numata K."/>
            <person name="Arakawa K."/>
        </authorList>
    </citation>
    <scope>NUCLEOTIDE SEQUENCE</scope>
</reference>
<dbReference type="AlphaFoldDB" id="A0A8X6SBK8"/>
<name>A0A8X6SBK8_TRICX</name>